<proteinExistence type="predicted"/>
<evidence type="ECO:0000256" key="3">
    <source>
        <dbReference type="ARBA" id="ARBA00023002"/>
    </source>
</evidence>
<dbReference type="Pfam" id="PF03060">
    <property type="entry name" value="NMO"/>
    <property type="match status" value="1"/>
</dbReference>
<reference evidence="5" key="2">
    <citation type="submission" date="2023-10" db="EMBL/GenBank/DDBJ databases">
        <title>Genome Sequence of the Bacteria from From Gut Wall in Crohn's Disease.</title>
        <authorList>
            <person name="Rodriguez-Palacios A."/>
        </authorList>
    </citation>
    <scope>NUCLEOTIDE SEQUENCE</scope>
    <source>
        <strain evidence="5">CavFT-hAR58</strain>
    </source>
</reference>
<dbReference type="AlphaFoldDB" id="A0AAE4LQ09"/>
<dbReference type="Proteomes" id="UP001181347">
    <property type="component" value="Unassembled WGS sequence"/>
</dbReference>
<dbReference type="PANTHER" id="PTHR32332">
    <property type="entry name" value="2-NITROPROPANE DIOXYGENASE"/>
    <property type="match status" value="1"/>
</dbReference>
<dbReference type="Proteomes" id="UP000324870">
    <property type="component" value="Unassembled WGS sequence"/>
</dbReference>
<evidence type="ECO:0000313" key="6">
    <source>
        <dbReference type="Proteomes" id="UP000324870"/>
    </source>
</evidence>
<keyword evidence="6" id="KW-1185">Reference proteome</keyword>
<dbReference type="SUPFAM" id="SSF51412">
    <property type="entry name" value="Inosine monophosphate dehydrogenase (IMPDH)"/>
    <property type="match status" value="1"/>
</dbReference>
<name>A0AAE4LQ09_9BACT</name>
<dbReference type="PANTHER" id="PTHR32332:SF18">
    <property type="entry name" value="2-NITROPROPANE DIOXYGENASE"/>
    <property type="match status" value="1"/>
</dbReference>
<comment type="caution">
    <text evidence="5">The sequence shown here is derived from an EMBL/GenBank/DDBJ whole genome shotgun (WGS) entry which is preliminary data.</text>
</comment>
<dbReference type="CDD" id="cd04730">
    <property type="entry name" value="NPD_like"/>
    <property type="match status" value="1"/>
</dbReference>
<dbReference type="Gene3D" id="3.20.20.70">
    <property type="entry name" value="Aldolase class I"/>
    <property type="match status" value="1"/>
</dbReference>
<dbReference type="InterPro" id="IPR004136">
    <property type="entry name" value="NMO"/>
</dbReference>
<organism evidence="5 7">
    <name type="scientific">Alistipes finegoldii</name>
    <dbReference type="NCBI Taxonomy" id="214856"/>
    <lineage>
        <taxon>Bacteria</taxon>
        <taxon>Pseudomonadati</taxon>
        <taxon>Bacteroidota</taxon>
        <taxon>Bacteroidia</taxon>
        <taxon>Bacteroidales</taxon>
        <taxon>Rikenellaceae</taxon>
        <taxon>Alistipes</taxon>
    </lineage>
</organism>
<keyword evidence="3 5" id="KW-0560">Oxidoreductase</keyword>
<evidence type="ECO:0000313" key="4">
    <source>
        <dbReference type="EMBL" id="KAA3159447.1"/>
    </source>
</evidence>
<keyword evidence="1" id="KW-0285">Flavoprotein</keyword>
<evidence type="ECO:0000313" key="7">
    <source>
        <dbReference type="Proteomes" id="UP001181347"/>
    </source>
</evidence>
<dbReference type="EMBL" id="JAWDES010000006">
    <property type="protein sequence ID" value="MDU0261773.1"/>
    <property type="molecule type" value="Genomic_DNA"/>
</dbReference>
<keyword evidence="2" id="KW-0288">FMN</keyword>
<dbReference type="EC" id="1.13.12.-" evidence="5"/>
<dbReference type="OMA" id="GIWDRAD"/>
<keyword evidence="5" id="KW-0503">Monooxygenase</keyword>
<evidence type="ECO:0000313" key="5">
    <source>
        <dbReference type="EMBL" id="MDU0261773.1"/>
    </source>
</evidence>
<dbReference type="RefSeq" id="WP_009596251.1">
    <property type="nucleotide sequence ID" value="NZ_BAAFKU010000002.1"/>
</dbReference>
<reference evidence="4 6" key="1">
    <citation type="journal article" date="2019" name="Nat. Med.">
        <title>A library of human gut bacterial isolates paired with longitudinal multiomics data enables mechanistic microbiome research.</title>
        <authorList>
            <person name="Poyet M."/>
            <person name="Groussin M."/>
            <person name="Gibbons S.M."/>
            <person name="Avila-Pacheco J."/>
            <person name="Jiang X."/>
            <person name="Kearney S.M."/>
            <person name="Perrotta A.R."/>
            <person name="Berdy B."/>
            <person name="Zhao S."/>
            <person name="Lieberman T.D."/>
            <person name="Swanson P.K."/>
            <person name="Smith M."/>
            <person name="Roesemann S."/>
            <person name="Alexander J.E."/>
            <person name="Rich S.A."/>
            <person name="Livny J."/>
            <person name="Vlamakis H."/>
            <person name="Clish C."/>
            <person name="Bullock K."/>
            <person name="Deik A."/>
            <person name="Scott J."/>
            <person name="Pierce K.A."/>
            <person name="Xavier R.J."/>
            <person name="Alm E.J."/>
        </authorList>
    </citation>
    <scope>NUCLEOTIDE SEQUENCE [LARGE SCALE GENOMIC DNA]</scope>
    <source>
        <strain evidence="4 6">BIOML-A1</strain>
    </source>
</reference>
<dbReference type="EMBL" id="VVND01000009">
    <property type="protein sequence ID" value="KAA3159447.1"/>
    <property type="molecule type" value="Genomic_DNA"/>
</dbReference>
<evidence type="ECO:0000256" key="2">
    <source>
        <dbReference type="ARBA" id="ARBA00022643"/>
    </source>
</evidence>
<evidence type="ECO:0000256" key="1">
    <source>
        <dbReference type="ARBA" id="ARBA00022630"/>
    </source>
</evidence>
<sequence length="364" mass="39279">MKALKIGNLLATVPIVQGGMGVGISLSGLASAVANQGGVGVISSAGLGAIYNNYSKDYRAASIWGLKEELRKAREATRGIVGVNVMVAMSNFADMVKTAVAEKADIIFSGAGLPLNLPSFLTEGAKTKLAPIVSSARAAKLLCQKWFSEYRYIPDAIVVEGPKAGGHLGYKEEQLADEHFSLEALVPEIVAEVRAFGAEHDCHIPVIAGGGIYTGEDIYRIMQLGADGVQMGTRFVTTEECDADPAFKQTYLDAKPQDIEIIKSPVGMPGRAIHSSFLDRVKEGLKRPKNCPFDCIKTCDVTHSPYCIMLALYNAFKGKLQNGYAFCGANAWRAEKIQSVRDLMAALRDEYDNFSLKEKLFGAR</sequence>
<protein>
    <submittedName>
        <fullName evidence="4 5">Nitronate monooxygenase</fullName>
        <ecNumber evidence="5">1.13.12.-</ecNumber>
    </submittedName>
</protein>
<dbReference type="InterPro" id="IPR013785">
    <property type="entry name" value="Aldolase_TIM"/>
</dbReference>
<dbReference type="GO" id="GO:0018580">
    <property type="term" value="F:nitronate monooxygenase activity"/>
    <property type="evidence" value="ECO:0007669"/>
    <property type="project" value="InterPro"/>
</dbReference>
<gene>
    <name evidence="4" type="ORF">F2A26_07315</name>
    <name evidence="5" type="ORF">RVH17_16950</name>
</gene>
<accession>A0AAE4LQ09</accession>